<dbReference type="HOGENOM" id="CLU_1467026_0_0_4"/>
<dbReference type="eggNOG" id="COG2020">
    <property type="taxonomic scope" value="Bacteria"/>
</dbReference>
<evidence type="ECO:0000256" key="2">
    <source>
        <dbReference type="ARBA" id="ARBA00022692"/>
    </source>
</evidence>
<keyword evidence="3 5" id="KW-1133">Transmembrane helix</keyword>
<evidence type="ECO:0000256" key="3">
    <source>
        <dbReference type="ARBA" id="ARBA00022989"/>
    </source>
</evidence>
<dbReference type="RefSeq" id="WP_013028511.1">
    <property type="nucleotide sequence ID" value="NC_013959.1"/>
</dbReference>
<feature type="transmembrane region" description="Helical" evidence="5">
    <location>
        <begin position="33"/>
        <end position="52"/>
    </location>
</feature>
<dbReference type="InterPro" id="IPR052527">
    <property type="entry name" value="Metal_cation-efflux_comp"/>
</dbReference>
<evidence type="ECO:0000313" key="6">
    <source>
        <dbReference type="EMBL" id="ADE10612.1"/>
    </source>
</evidence>
<dbReference type="OrthoDB" id="9811969at2"/>
<reference evidence="6 7" key="1">
    <citation type="submission" date="2010-03" db="EMBL/GenBank/DDBJ databases">
        <title>Complete sequence of Sideroxydans lithotrophicus ES-1.</title>
        <authorList>
            <consortium name="US DOE Joint Genome Institute"/>
            <person name="Lucas S."/>
            <person name="Copeland A."/>
            <person name="Lapidus A."/>
            <person name="Cheng J.-F."/>
            <person name="Bruce D."/>
            <person name="Goodwin L."/>
            <person name="Pitluck S."/>
            <person name="Munk A.C."/>
            <person name="Detter J.C."/>
            <person name="Han C."/>
            <person name="Tapia R."/>
            <person name="Larimer F."/>
            <person name="Land M."/>
            <person name="Hauser L."/>
            <person name="Kyrpides N."/>
            <person name="Ivanova N."/>
            <person name="Emerson D."/>
            <person name="Woyke T."/>
        </authorList>
    </citation>
    <scope>NUCLEOTIDE SEQUENCE [LARGE SCALE GENOMIC DNA]</scope>
    <source>
        <strain evidence="6 7">ES-1</strain>
    </source>
</reference>
<evidence type="ECO:0000256" key="1">
    <source>
        <dbReference type="ARBA" id="ARBA00004127"/>
    </source>
</evidence>
<dbReference type="KEGG" id="slt:Slit_0370"/>
<dbReference type="GO" id="GO:0012505">
    <property type="term" value="C:endomembrane system"/>
    <property type="evidence" value="ECO:0007669"/>
    <property type="project" value="UniProtKB-SubCell"/>
</dbReference>
<comment type="subcellular location">
    <subcellularLocation>
        <location evidence="1">Endomembrane system</location>
        <topology evidence="1">Multi-pass membrane protein</topology>
    </subcellularLocation>
</comment>
<feature type="transmembrane region" description="Helical" evidence="5">
    <location>
        <begin position="64"/>
        <end position="87"/>
    </location>
</feature>
<evidence type="ECO:0000313" key="7">
    <source>
        <dbReference type="Proteomes" id="UP000001625"/>
    </source>
</evidence>
<protein>
    <recommendedName>
        <fullName evidence="8">Isoprenylcysteine carboxyl methyltransferase</fullName>
    </recommendedName>
</protein>
<name>D5CLM4_SIDLE</name>
<keyword evidence="4 5" id="KW-0472">Membrane</keyword>
<dbReference type="PANTHER" id="PTHR43847">
    <property type="entry name" value="BLL3993 PROTEIN"/>
    <property type="match status" value="1"/>
</dbReference>
<dbReference type="EMBL" id="CP001965">
    <property type="protein sequence ID" value="ADE10612.1"/>
    <property type="molecule type" value="Genomic_DNA"/>
</dbReference>
<dbReference type="Proteomes" id="UP000001625">
    <property type="component" value="Chromosome"/>
</dbReference>
<dbReference type="Gene3D" id="1.20.120.1630">
    <property type="match status" value="1"/>
</dbReference>
<evidence type="ECO:0000256" key="4">
    <source>
        <dbReference type="ARBA" id="ARBA00023136"/>
    </source>
</evidence>
<dbReference type="PANTHER" id="PTHR43847:SF1">
    <property type="entry name" value="BLL3993 PROTEIN"/>
    <property type="match status" value="1"/>
</dbReference>
<accession>D5CLM4</accession>
<dbReference type="Pfam" id="PF04191">
    <property type="entry name" value="PEMT"/>
    <property type="match status" value="1"/>
</dbReference>
<evidence type="ECO:0008006" key="8">
    <source>
        <dbReference type="Google" id="ProtNLM"/>
    </source>
</evidence>
<keyword evidence="2 5" id="KW-0812">Transmembrane</keyword>
<feature type="transmembrane region" description="Helical" evidence="5">
    <location>
        <begin position="125"/>
        <end position="154"/>
    </location>
</feature>
<keyword evidence="7" id="KW-1185">Reference proteome</keyword>
<dbReference type="AlphaFoldDB" id="D5CLM4"/>
<proteinExistence type="predicted"/>
<evidence type="ECO:0000256" key="5">
    <source>
        <dbReference type="SAM" id="Phobius"/>
    </source>
</evidence>
<dbReference type="InterPro" id="IPR007318">
    <property type="entry name" value="Phopholipid_MeTrfase"/>
</dbReference>
<sequence length="186" mass="21276">MREVTVFVVVTLALALVSRNSLLKPGVHGFAHGFYRFFAWECMLGLFVLNMDVWDDEPDSPRQLIAGTLFFCSLLLVVSSVALLHWMGKRDAKRDDVPMLAFEKTTALVTNGIYRYIRHPMYGSLFLLCWGFFCKQPSLAGSALAVIASVFLMATSRVEEQENLSYFGEDYREYMKRTKMFVPFIL</sequence>
<dbReference type="STRING" id="580332.Slit_0370"/>
<gene>
    <name evidence="6" type="ordered locus">Slit_0370</name>
</gene>
<organism evidence="6 7">
    <name type="scientific">Sideroxydans lithotrophicus (strain ES-1)</name>
    <dbReference type="NCBI Taxonomy" id="580332"/>
    <lineage>
        <taxon>Bacteria</taxon>
        <taxon>Pseudomonadati</taxon>
        <taxon>Pseudomonadota</taxon>
        <taxon>Betaproteobacteria</taxon>
        <taxon>Nitrosomonadales</taxon>
        <taxon>Gallionellaceae</taxon>
        <taxon>Sideroxydans</taxon>
    </lineage>
</organism>